<dbReference type="InterPro" id="IPR001106">
    <property type="entry name" value="Aromatic_Lyase"/>
</dbReference>
<sequence length="529" mass="55548">MSAVLVGKPFSLRDLEDVALRGRAVEFHPEARAKVVASRAAIDRVALQGDDAPSIYGVNTGFGALSETRIGANDIRALQRNLVRSHATGVGPDLSIAEVRGMMLLRAQVLAIGHSGVRPVLVEQLIEMLNKGVHPRIPSQGSVGASGDLAPLAHLALAMIGEGEASVEASVRASADPKAGYRPVHIPGADALGMVGIAPLSLEAKEGLALINGTQYMASLGTLMLLEAERLCTASDIAGAMSLEALKGTKRPFDERLQVARPHPGQASVASNLRALLTDSEIMESHRDCGKVQDAYSLRCMPQVHGATRDALGWVRSVLEREVNSVTDNPSVFLDEKGEPDIISGGNFHGQPLALALDLAAMAVAELANISERRVEQLVNPAFSTGLTPFLAPGSGLHSGFMIAQVASASLVSENKVLCHPASVDSIPSSAGKEDHVSMGSVSARKLREIVANVRNAIAIETMVASAGLDQRKPLTPSRGVRAAHAKVRELVAPLTEDRPLYKDIAAVSALIASGELARAVESEIGTLH</sequence>
<keyword evidence="11" id="KW-1185">Reference proteome</keyword>
<dbReference type="InterPro" id="IPR022313">
    <property type="entry name" value="Phe/His_NH3-lyase_AS"/>
</dbReference>
<organism evidence="10 11">
    <name type="scientific">Pendulispora brunnea</name>
    <dbReference type="NCBI Taxonomy" id="2905690"/>
    <lineage>
        <taxon>Bacteria</taxon>
        <taxon>Pseudomonadati</taxon>
        <taxon>Myxococcota</taxon>
        <taxon>Myxococcia</taxon>
        <taxon>Myxococcales</taxon>
        <taxon>Sorangiineae</taxon>
        <taxon>Pendulisporaceae</taxon>
        <taxon>Pendulispora</taxon>
    </lineage>
</organism>
<evidence type="ECO:0000256" key="8">
    <source>
        <dbReference type="RuleBase" id="RU004479"/>
    </source>
</evidence>
<dbReference type="PROSITE" id="PS00488">
    <property type="entry name" value="PAL_HISTIDASE"/>
    <property type="match status" value="1"/>
</dbReference>
<dbReference type="NCBIfam" id="TIGR01225">
    <property type="entry name" value="hutH"/>
    <property type="match status" value="1"/>
</dbReference>
<dbReference type="EC" id="4.3.1.3" evidence="2 6"/>
<dbReference type="PANTHER" id="PTHR10362">
    <property type="entry name" value="HISTIDINE AMMONIA-LYASE"/>
    <property type="match status" value="1"/>
</dbReference>
<dbReference type="SUPFAM" id="SSF48557">
    <property type="entry name" value="L-aspartase-like"/>
    <property type="match status" value="1"/>
</dbReference>
<feature type="cross-link" description="5-imidazolinone (Ala-Gly)" evidence="6">
    <location>
        <begin position="145"/>
        <end position="147"/>
    </location>
</feature>
<dbReference type="Gene3D" id="1.10.275.10">
    <property type="entry name" value="Fumarase/aspartase (N-terminal domain)"/>
    <property type="match status" value="1"/>
</dbReference>
<keyword evidence="6" id="KW-0963">Cytoplasm</keyword>
<evidence type="ECO:0000256" key="1">
    <source>
        <dbReference type="ARBA" id="ARBA00005113"/>
    </source>
</evidence>
<comment type="similarity">
    <text evidence="6 7">Belongs to the PAL/histidase family.</text>
</comment>
<comment type="catalytic activity">
    <reaction evidence="5 6 8">
        <text>L-histidine = trans-urocanate + NH4(+)</text>
        <dbReference type="Rhea" id="RHEA:21232"/>
        <dbReference type="ChEBI" id="CHEBI:17771"/>
        <dbReference type="ChEBI" id="CHEBI:28938"/>
        <dbReference type="ChEBI" id="CHEBI:57595"/>
        <dbReference type="EC" id="4.3.1.3"/>
    </reaction>
</comment>
<dbReference type="Pfam" id="PF00221">
    <property type="entry name" value="Lyase_aromatic"/>
    <property type="match status" value="1"/>
</dbReference>
<evidence type="ECO:0000313" key="10">
    <source>
        <dbReference type="EMBL" id="WXA99592.1"/>
    </source>
</evidence>
<protein>
    <recommendedName>
        <fullName evidence="2 6">Histidine ammonia-lyase</fullName>
        <shortName evidence="6">Histidase</shortName>
        <ecNumber evidence="2 6">4.3.1.3</ecNumber>
    </recommendedName>
</protein>
<dbReference type="InterPro" id="IPR024083">
    <property type="entry name" value="Fumarase/histidase_N"/>
</dbReference>
<keyword evidence="3 6" id="KW-0369">Histidine metabolism</keyword>
<dbReference type="InterPro" id="IPR005921">
    <property type="entry name" value="HutH"/>
</dbReference>
<evidence type="ECO:0000256" key="4">
    <source>
        <dbReference type="ARBA" id="ARBA00023239"/>
    </source>
</evidence>
<evidence type="ECO:0000256" key="9">
    <source>
        <dbReference type="RuleBase" id="RU004480"/>
    </source>
</evidence>
<proteinExistence type="inferred from homology"/>
<evidence type="ECO:0000256" key="6">
    <source>
        <dbReference type="HAMAP-Rule" id="MF_00229"/>
    </source>
</evidence>
<dbReference type="RefSeq" id="WP_394850231.1">
    <property type="nucleotide sequence ID" value="NZ_CP089982.1"/>
</dbReference>
<dbReference type="GO" id="GO:0004397">
    <property type="term" value="F:histidine ammonia-lyase activity"/>
    <property type="evidence" value="ECO:0007669"/>
    <property type="project" value="UniProtKB-EC"/>
</dbReference>
<evidence type="ECO:0000256" key="3">
    <source>
        <dbReference type="ARBA" id="ARBA00022808"/>
    </source>
</evidence>
<reference evidence="10 11" key="1">
    <citation type="submission" date="2021-12" db="EMBL/GenBank/DDBJ databases">
        <title>Discovery of the Pendulisporaceae a myxobacterial family with distinct sporulation behavior and unique specialized metabolism.</title>
        <authorList>
            <person name="Garcia R."/>
            <person name="Popoff A."/>
            <person name="Bader C.D."/>
            <person name="Loehr J."/>
            <person name="Walesch S."/>
            <person name="Walt C."/>
            <person name="Boldt J."/>
            <person name="Bunk B."/>
            <person name="Haeckl F.J.F.P.J."/>
            <person name="Gunesch A.P."/>
            <person name="Birkelbach J."/>
            <person name="Nuebel U."/>
            <person name="Pietschmann T."/>
            <person name="Bach T."/>
            <person name="Mueller R."/>
        </authorList>
    </citation>
    <scope>NUCLEOTIDE SEQUENCE [LARGE SCALE GENOMIC DNA]</scope>
    <source>
        <strain evidence="10 11">MSr12523</strain>
    </source>
</reference>
<dbReference type="HAMAP" id="MF_00229">
    <property type="entry name" value="His_ammonia_lyase"/>
    <property type="match status" value="1"/>
</dbReference>
<dbReference type="InterPro" id="IPR008948">
    <property type="entry name" value="L-Aspartase-like"/>
</dbReference>
<dbReference type="Proteomes" id="UP001379533">
    <property type="component" value="Chromosome"/>
</dbReference>
<dbReference type="Gene3D" id="1.20.200.10">
    <property type="entry name" value="Fumarase/aspartase (Central domain)"/>
    <property type="match status" value="1"/>
</dbReference>
<accession>A0ABZ2KPJ3</accession>
<evidence type="ECO:0000256" key="2">
    <source>
        <dbReference type="ARBA" id="ARBA00012994"/>
    </source>
</evidence>
<gene>
    <name evidence="6 10" type="primary">hutH</name>
    <name evidence="10" type="ORF">LZC95_22595</name>
</gene>
<dbReference type="NCBIfam" id="NF006871">
    <property type="entry name" value="PRK09367.1"/>
    <property type="match status" value="1"/>
</dbReference>
<keyword evidence="4 6" id="KW-0456">Lyase</keyword>
<comment type="pathway">
    <text evidence="1 6 8">Amino-acid degradation; L-histidine degradation into L-glutamate; N-formimidoyl-L-glutamate from L-histidine: step 1/3.</text>
</comment>
<evidence type="ECO:0000256" key="7">
    <source>
        <dbReference type="RuleBase" id="RU003954"/>
    </source>
</evidence>
<comment type="PTM">
    <text evidence="6">Contains an active site 4-methylidene-imidazol-5-one (MIO), which is formed autocatalytically by cyclization and dehydration of residues Ala-Ser-Gly.</text>
</comment>
<dbReference type="CDD" id="cd00332">
    <property type="entry name" value="PAL-HAL"/>
    <property type="match status" value="1"/>
</dbReference>
<feature type="modified residue" description="2,3-didehydroalanine (Ser)" evidence="6">
    <location>
        <position position="146"/>
    </location>
</feature>
<evidence type="ECO:0000313" key="11">
    <source>
        <dbReference type="Proteomes" id="UP001379533"/>
    </source>
</evidence>
<evidence type="ECO:0000256" key="5">
    <source>
        <dbReference type="ARBA" id="ARBA00049269"/>
    </source>
</evidence>
<dbReference type="EMBL" id="CP089982">
    <property type="protein sequence ID" value="WXA99592.1"/>
    <property type="molecule type" value="Genomic_DNA"/>
</dbReference>
<name>A0ABZ2KPJ3_9BACT</name>
<comment type="subcellular location">
    <subcellularLocation>
        <location evidence="6 9">Cytoplasm</location>
    </subcellularLocation>
</comment>